<keyword evidence="1" id="KW-0378">Hydrolase</keyword>
<comment type="caution">
    <text evidence="3">The sequence shown here is derived from an EMBL/GenBank/DDBJ whole genome shotgun (WGS) entry which is preliminary data.</text>
</comment>
<dbReference type="InterPro" id="IPR049492">
    <property type="entry name" value="BD-FAE-like_dom"/>
</dbReference>
<proteinExistence type="predicted"/>
<dbReference type="InterPro" id="IPR029058">
    <property type="entry name" value="AB_hydrolase_fold"/>
</dbReference>
<gene>
    <name evidence="3" type="ORF">NC99_36240</name>
</gene>
<dbReference type="Gene3D" id="3.40.50.1820">
    <property type="entry name" value="alpha/beta hydrolase"/>
    <property type="match status" value="1"/>
</dbReference>
<evidence type="ECO:0000259" key="2">
    <source>
        <dbReference type="Pfam" id="PF20434"/>
    </source>
</evidence>
<dbReference type="PANTHER" id="PTHR48081:SF6">
    <property type="entry name" value="PEPTIDASE S9 PROLYL OLIGOPEPTIDASE CATALYTIC DOMAIN-CONTAINING PROTEIN"/>
    <property type="match status" value="1"/>
</dbReference>
<reference evidence="4" key="1">
    <citation type="submission" date="2015-07" db="EMBL/GenBank/DDBJ databases">
        <title>Genome sequencing of Sunxiuqinia dokdonensis strain SK.</title>
        <authorList>
            <person name="Ahn S."/>
            <person name="Kim B.-C."/>
        </authorList>
    </citation>
    <scope>NUCLEOTIDE SEQUENCE [LARGE SCALE GENOMIC DNA]</scope>
    <source>
        <strain evidence="4">SK</strain>
    </source>
</reference>
<dbReference type="Pfam" id="PF20434">
    <property type="entry name" value="BD-FAE"/>
    <property type="match status" value="1"/>
</dbReference>
<evidence type="ECO:0000313" key="4">
    <source>
        <dbReference type="Proteomes" id="UP000036958"/>
    </source>
</evidence>
<accession>A0A0L8V4X5</accession>
<evidence type="ECO:0000313" key="3">
    <source>
        <dbReference type="EMBL" id="KOH43540.1"/>
    </source>
</evidence>
<dbReference type="Proteomes" id="UP000036958">
    <property type="component" value="Unassembled WGS sequence"/>
</dbReference>
<evidence type="ECO:0000256" key="1">
    <source>
        <dbReference type="ARBA" id="ARBA00022801"/>
    </source>
</evidence>
<dbReference type="InterPro" id="IPR050300">
    <property type="entry name" value="GDXG_lipolytic_enzyme"/>
</dbReference>
<feature type="domain" description="BD-FAE-like" evidence="2">
    <location>
        <begin position="74"/>
        <end position="269"/>
    </location>
</feature>
<organism evidence="3 4">
    <name type="scientific">Sunxiuqinia dokdonensis</name>
    <dbReference type="NCBI Taxonomy" id="1409788"/>
    <lineage>
        <taxon>Bacteria</taxon>
        <taxon>Pseudomonadati</taxon>
        <taxon>Bacteroidota</taxon>
        <taxon>Bacteroidia</taxon>
        <taxon>Marinilabiliales</taxon>
        <taxon>Prolixibacteraceae</taxon>
        <taxon>Sunxiuqinia</taxon>
    </lineage>
</organism>
<dbReference type="GO" id="GO:0016787">
    <property type="term" value="F:hydrolase activity"/>
    <property type="evidence" value="ECO:0007669"/>
    <property type="project" value="UniProtKB-KW"/>
</dbReference>
<sequence>MYFYLNHKNISKMNRITLLILFFVLPIALLAQDFQLKLWPDGPPNKNTPPGDEEYFEERGTYRYSNISEAELYVYQPPKEKNTGAAVIICPGGGYWIEAIDHEGFRIAEYLKEQGVTGIVLKYRLPYGNSEIPLTDALQAIRFTRHKAQEWGIDPQKIGIAGSSAGGHLASTAGTHFDLAEPKAMPPYQNVSARPDFMLLLYPVISFKEGVGHMGSRKNLIGETNDWDIARQFSNELWVTANTPPAFFVLADDDKAVIPENSISFYRELKKYDIPAELHIFAKGGHGFGMTDRDIPVAQWPALFIDWLKSMAIID</sequence>
<name>A0A0L8V4X5_9BACT</name>
<dbReference type="EMBL" id="LGIA01000182">
    <property type="protein sequence ID" value="KOH43540.1"/>
    <property type="molecule type" value="Genomic_DNA"/>
</dbReference>
<dbReference type="PANTHER" id="PTHR48081">
    <property type="entry name" value="AB HYDROLASE SUPERFAMILY PROTEIN C4A8.06C"/>
    <property type="match status" value="1"/>
</dbReference>
<dbReference type="SUPFAM" id="SSF53474">
    <property type="entry name" value="alpha/beta-Hydrolases"/>
    <property type="match status" value="1"/>
</dbReference>
<dbReference type="AlphaFoldDB" id="A0A0L8V4X5"/>
<protein>
    <recommendedName>
        <fullName evidence="2">BD-FAE-like domain-containing protein</fullName>
    </recommendedName>
</protein>
<keyword evidence="4" id="KW-1185">Reference proteome</keyword>
<dbReference type="STRING" id="1409788.NC99_36240"/>